<proteinExistence type="predicted"/>
<reference evidence="2 3" key="1">
    <citation type="submission" date="2022-12" db="EMBL/GenBank/DDBJ databases">
        <title>Genomic features and morphological characterization of a novel Knufia sp. strain isolated from spacecraft assembly facility.</title>
        <authorList>
            <person name="Teixeira M."/>
            <person name="Chander A.M."/>
            <person name="Stajich J.E."/>
            <person name="Venkateswaran K."/>
        </authorList>
    </citation>
    <scope>NUCLEOTIDE SEQUENCE [LARGE SCALE GENOMIC DNA]</scope>
    <source>
        <strain evidence="2 3">FJI-L2-BK-P2</strain>
    </source>
</reference>
<keyword evidence="3" id="KW-1185">Reference proteome</keyword>
<dbReference type="Proteomes" id="UP001316803">
    <property type="component" value="Unassembled WGS sequence"/>
</dbReference>
<feature type="region of interest" description="Disordered" evidence="1">
    <location>
        <begin position="98"/>
        <end position="119"/>
    </location>
</feature>
<dbReference type="AlphaFoldDB" id="A0AAN8F7F8"/>
<comment type="caution">
    <text evidence="2">The sequence shown here is derived from an EMBL/GenBank/DDBJ whole genome shotgun (WGS) entry which is preliminary data.</text>
</comment>
<organism evidence="2 3">
    <name type="scientific">Knufia fluminis</name>
    <dbReference type="NCBI Taxonomy" id="191047"/>
    <lineage>
        <taxon>Eukaryota</taxon>
        <taxon>Fungi</taxon>
        <taxon>Dikarya</taxon>
        <taxon>Ascomycota</taxon>
        <taxon>Pezizomycotina</taxon>
        <taxon>Eurotiomycetes</taxon>
        <taxon>Chaetothyriomycetidae</taxon>
        <taxon>Chaetothyriales</taxon>
        <taxon>Trichomeriaceae</taxon>
        <taxon>Knufia</taxon>
    </lineage>
</organism>
<dbReference type="EMBL" id="JAKLMC020000013">
    <property type="protein sequence ID" value="KAK5952811.1"/>
    <property type="molecule type" value="Genomic_DNA"/>
</dbReference>
<feature type="region of interest" description="Disordered" evidence="1">
    <location>
        <begin position="61"/>
        <end position="85"/>
    </location>
</feature>
<name>A0AAN8F7F8_9EURO</name>
<accession>A0AAN8F7F8</accession>
<sequence length="119" mass="12811">MASSTTSSESSSPFSLFGRLLSNKPSRLSGRMGSIYTGMCSELEPERPHGVAAEAWNASVEPQVQQQRYRSDSDSSAITTETDAAKSPVFNVPKWTWPERKASSGSLTPVSEPLKPSSS</sequence>
<evidence type="ECO:0000313" key="3">
    <source>
        <dbReference type="Proteomes" id="UP001316803"/>
    </source>
</evidence>
<evidence type="ECO:0000313" key="2">
    <source>
        <dbReference type="EMBL" id="KAK5952811.1"/>
    </source>
</evidence>
<protein>
    <submittedName>
        <fullName evidence="2">Uncharacterized protein</fullName>
    </submittedName>
</protein>
<gene>
    <name evidence="2" type="ORF">OHC33_005930</name>
</gene>
<evidence type="ECO:0000256" key="1">
    <source>
        <dbReference type="SAM" id="MobiDB-lite"/>
    </source>
</evidence>